<reference evidence="2 3" key="1">
    <citation type="submission" date="2020-10" db="EMBL/GenBank/DDBJ databases">
        <title>Sequencing the genomes of 1000 actinobacteria strains.</title>
        <authorList>
            <person name="Klenk H.-P."/>
        </authorList>
    </citation>
    <scope>NUCLEOTIDE SEQUENCE [LARGE SCALE GENOMIC DNA]</scope>
    <source>
        <strain evidence="2 3">DSM 43173</strain>
    </source>
</reference>
<name>A0ABR9MHC1_9ACTN</name>
<proteinExistence type="predicted"/>
<dbReference type="Proteomes" id="UP000633509">
    <property type="component" value="Unassembled WGS sequence"/>
</dbReference>
<evidence type="ECO:0000313" key="2">
    <source>
        <dbReference type="EMBL" id="MBE1592326.1"/>
    </source>
</evidence>
<evidence type="ECO:0000313" key="3">
    <source>
        <dbReference type="Proteomes" id="UP000633509"/>
    </source>
</evidence>
<feature type="region of interest" description="Disordered" evidence="1">
    <location>
        <begin position="1"/>
        <end position="32"/>
    </location>
</feature>
<protein>
    <submittedName>
        <fullName evidence="2">Uncharacterized protein</fullName>
    </submittedName>
</protein>
<gene>
    <name evidence="2" type="ORF">H4W80_010584</name>
</gene>
<dbReference type="EMBL" id="JADBEK010000001">
    <property type="protein sequence ID" value="MBE1592326.1"/>
    <property type="molecule type" value="Genomic_DNA"/>
</dbReference>
<feature type="compositionally biased region" description="Basic and acidic residues" evidence="1">
    <location>
        <begin position="1"/>
        <end position="18"/>
    </location>
</feature>
<sequence>MKRCRQNGEHTAQPDRNRSSRPSLNGHRAGRISRAGGVHPLLCWLTCAEAPRAESARPFGR</sequence>
<keyword evidence="3" id="KW-1185">Reference proteome</keyword>
<evidence type="ECO:0000256" key="1">
    <source>
        <dbReference type="SAM" id="MobiDB-lite"/>
    </source>
</evidence>
<organism evidence="2 3">
    <name type="scientific">Nonomuraea angiospora</name>
    <dbReference type="NCBI Taxonomy" id="46172"/>
    <lineage>
        <taxon>Bacteria</taxon>
        <taxon>Bacillati</taxon>
        <taxon>Actinomycetota</taxon>
        <taxon>Actinomycetes</taxon>
        <taxon>Streptosporangiales</taxon>
        <taxon>Streptosporangiaceae</taxon>
        <taxon>Nonomuraea</taxon>
    </lineage>
</organism>
<accession>A0ABR9MHC1</accession>
<comment type="caution">
    <text evidence="2">The sequence shown here is derived from an EMBL/GenBank/DDBJ whole genome shotgun (WGS) entry which is preliminary data.</text>
</comment>